<sequence>MIEVASIDAVLPTISPWEEYVYNDVASAILATEKMMQHAIEGKILPRKFLRFLPRLLIV</sequence>
<proteinExistence type="predicted"/>
<gene>
    <name evidence="1" type="ORF">METZ01_LOCUS444244</name>
</gene>
<protein>
    <submittedName>
        <fullName evidence="1">Uncharacterized protein</fullName>
    </submittedName>
</protein>
<feature type="non-terminal residue" evidence="1">
    <location>
        <position position="59"/>
    </location>
</feature>
<organism evidence="1">
    <name type="scientific">marine metagenome</name>
    <dbReference type="NCBI Taxonomy" id="408172"/>
    <lineage>
        <taxon>unclassified sequences</taxon>
        <taxon>metagenomes</taxon>
        <taxon>ecological metagenomes</taxon>
    </lineage>
</organism>
<evidence type="ECO:0000313" key="1">
    <source>
        <dbReference type="EMBL" id="SVD91390.1"/>
    </source>
</evidence>
<name>A0A382Z7Y3_9ZZZZ</name>
<accession>A0A382Z7Y3</accession>
<dbReference type="EMBL" id="UINC01181615">
    <property type="protein sequence ID" value="SVD91390.1"/>
    <property type="molecule type" value="Genomic_DNA"/>
</dbReference>
<dbReference type="AlphaFoldDB" id="A0A382Z7Y3"/>
<reference evidence="1" key="1">
    <citation type="submission" date="2018-05" db="EMBL/GenBank/DDBJ databases">
        <authorList>
            <person name="Lanie J.A."/>
            <person name="Ng W.-L."/>
            <person name="Kazmierczak K.M."/>
            <person name="Andrzejewski T.M."/>
            <person name="Davidsen T.M."/>
            <person name="Wayne K.J."/>
            <person name="Tettelin H."/>
            <person name="Glass J.I."/>
            <person name="Rusch D."/>
            <person name="Podicherti R."/>
            <person name="Tsui H.-C.T."/>
            <person name="Winkler M.E."/>
        </authorList>
    </citation>
    <scope>NUCLEOTIDE SEQUENCE</scope>
</reference>